<keyword evidence="1" id="KW-1185">Reference proteome</keyword>
<evidence type="ECO:0000313" key="2">
    <source>
        <dbReference type="WBParaSite" id="Hba_18545"/>
    </source>
</evidence>
<proteinExistence type="predicted"/>
<sequence>MENTKEAFVCGNGVRGLEGGTINLNSQSPAVFPLGKEDTMDGSGFAPPVWSYLFHTITCLIISEVQAHEV</sequence>
<name>A0A1I7XL87_HETBA</name>
<dbReference type="AlphaFoldDB" id="A0A1I7XL87"/>
<evidence type="ECO:0000313" key="1">
    <source>
        <dbReference type="Proteomes" id="UP000095283"/>
    </source>
</evidence>
<dbReference type="Proteomes" id="UP000095283">
    <property type="component" value="Unplaced"/>
</dbReference>
<organism evidence="1 2">
    <name type="scientific">Heterorhabditis bacteriophora</name>
    <name type="common">Entomopathogenic nematode worm</name>
    <dbReference type="NCBI Taxonomy" id="37862"/>
    <lineage>
        <taxon>Eukaryota</taxon>
        <taxon>Metazoa</taxon>
        <taxon>Ecdysozoa</taxon>
        <taxon>Nematoda</taxon>
        <taxon>Chromadorea</taxon>
        <taxon>Rhabditida</taxon>
        <taxon>Rhabditina</taxon>
        <taxon>Rhabditomorpha</taxon>
        <taxon>Strongyloidea</taxon>
        <taxon>Heterorhabditidae</taxon>
        <taxon>Heterorhabditis</taxon>
    </lineage>
</organism>
<reference evidence="2" key="1">
    <citation type="submission" date="2016-11" db="UniProtKB">
        <authorList>
            <consortium name="WormBaseParasite"/>
        </authorList>
    </citation>
    <scope>IDENTIFICATION</scope>
</reference>
<protein>
    <submittedName>
        <fullName evidence="2">Uncharacterized protein</fullName>
    </submittedName>
</protein>
<accession>A0A1I7XL87</accession>
<dbReference type="WBParaSite" id="Hba_18545">
    <property type="protein sequence ID" value="Hba_18545"/>
    <property type="gene ID" value="Hba_18545"/>
</dbReference>